<evidence type="ECO:0000313" key="2">
    <source>
        <dbReference type="EMBL" id="AIQ93712.1"/>
    </source>
</evidence>
<dbReference type="HOGENOM" id="CLU_2106089_0_0_5"/>
<dbReference type="STRING" id="693986.MOC_5957"/>
<reference evidence="2 3" key="1">
    <citation type="journal article" date="2014" name="PLoS ONE">
        <title>Genome Information of Methylobacterium oryzae, a Plant-Probiotic Methylotroph in the Phyllosphere.</title>
        <authorList>
            <person name="Kwak M.J."/>
            <person name="Jeong H."/>
            <person name="Madhaiyan M."/>
            <person name="Lee Y."/>
            <person name="Sa T.M."/>
            <person name="Oh T.K."/>
            <person name="Kim J.F."/>
        </authorList>
    </citation>
    <scope>NUCLEOTIDE SEQUENCE [LARGE SCALE GENOMIC DNA]</scope>
    <source>
        <strain evidence="2 3">CBMB20</strain>
    </source>
</reference>
<feature type="signal peptide" evidence="1">
    <location>
        <begin position="1"/>
        <end position="19"/>
    </location>
</feature>
<organism evidence="2 3">
    <name type="scientific">Methylobacterium oryzae CBMB20</name>
    <dbReference type="NCBI Taxonomy" id="693986"/>
    <lineage>
        <taxon>Bacteria</taxon>
        <taxon>Pseudomonadati</taxon>
        <taxon>Pseudomonadota</taxon>
        <taxon>Alphaproteobacteria</taxon>
        <taxon>Hyphomicrobiales</taxon>
        <taxon>Methylobacteriaceae</taxon>
        <taxon>Methylobacterium</taxon>
    </lineage>
</organism>
<dbReference type="KEGG" id="mor:MOC_5957"/>
<accession>A0A089P224</accession>
<feature type="chain" id="PRO_5001848279" evidence="1">
    <location>
        <begin position="20"/>
        <end position="115"/>
    </location>
</feature>
<keyword evidence="1" id="KW-0732">Signal</keyword>
<proteinExistence type="predicted"/>
<evidence type="ECO:0000313" key="3">
    <source>
        <dbReference type="Proteomes" id="UP000029492"/>
    </source>
</evidence>
<name>A0A089P224_9HYPH</name>
<dbReference type="Proteomes" id="UP000029492">
    <property type="component" value="Chromosome"/>
</dbReference>
<dbReference type="EMBL" id="CP003811">
    <property type="protein sequence ID" value="AIQ93712.1"/>
    <property type="molecule type" value="Genomic_DNA"/>
</dbReference>
<dbReference type="AlphaFoldDB" id="A0A089P224"/>
<protein>
    <submittedName>
        <fullName evidence="2">Signal peptide protein</fullName>
    </submittedName>
</protein>
<gene>
    <name evidence="2" type="ORF">MOC_5957</name>
</gene>
<keyword evidence="3" id="KW-1185">Reference proteome</keyword>
<dbReference type="RefSeq" id="WP_043760325.1">
    <property type="nucleotide sequence ID" value="NZ_CP003811.1"/>
</dbReference>
<sequence>MTRVTAVILLAMASLPASGGAGQAADLARFEAPGPAPGPGRWHYGAGGRIAGTVAARGRPQYSYYGEYGYPAPFGYGYAYAPVPSHGFDYGYSGPRYLWSAPDSYYGPAFGYYEW</sequence>
<dbReference type="eggNOG" id="ENOG502ZZ64">
    <property type="taxonomic scope" value="Bacteria"/>
</dbReference>
<evidence type="ECO:0000256" key="1">
    <source>
        <dbReference type="SAM" id="SignalP"/>
    </source>
</evidence>